<evidence type="ECO:0000256" key="1">
    <source>
        <dbReference type="ARBA" id="ARBA00004286"/>
    </source>
</evidence>
<dbReference type="EMBL" id="JAGFMF010012151">
    <property type="protein sequence ID" value="KAG8506568.1"/>
    <property type="molecule type" value="Genomic_DNA"/>
</dbReference>
<name>A0A8J5ZJD6_GALPY</name>
<evidence type="ECO:0000313" key="10">
    <source>
        <dbReference type="Proteomes" id="UP000700334"/>
    </source>
</evidence>
<feature type="compositionally biased region" description="Basic residues" evidence="7">
    <location>
        <begin position="97"/>
        <end position="112"/>
    </location>
</feature>
<feature type="non-terminal residue" evidence="9">
    <location>
        <position position="1"/>
    </location>
</feature>
<evidence type="ECO:0000313" key="9">
    <source>
        <dbReference type="EMBL" id="KAG8506568.1"/>
    </source>
</evidence>
<dbReference type="CDD" id="cd00074">
    <property type="entry name" value="HFD_H2A"/>
    <property type="match status" value="1"/>
</dbReference>
<dbReference type="GO" id="GO:0046982">
    <property type="term" value="F:protein heterodimerization activity"/>
    <property type="evidence" value="ECO:0007669"/>
    <property type="project" value="InterPro"/>
</dbReference>
<evidence type="ECO:0000256" key="7">
    <source>
        <dbReference type="SAM" id="MobiDB-lite"/>
    </source>
</evidence>
<sequence length="112" mass="11796">MFCSSPLLSTAEILELAGNAARDNKKGRVTPRHILLAVANDEELNQLLKGVTIASGGVLPNIHPELLAKKRGSKGKLEAIITPPPAKKAKSPSQKKPVSKKAGGKKGARKSK</sequence>
<dbReference type="GO" id="GO:0030527">
    <property type="term" value="F:structural constituent of chromatin"/>
    <property type="evidence" value="ECO:0007669"/>
    <property type="project" value="InterPro"/>
</dbReference>
<evidence type="ECO:0000256" key="3">
    <source>
        <dbReference type="ARBA" id="ARBA00022843"/>
    </source>
</evidence>
<evidence type="ECO:0000256" key="4">
    <source>
        <dbReference type="ARBA" id="ARBA00023125"/>
    </source>
</evidence>
<dbReference type="InterPro" id="IPR002119">
    <property type="entry name" value="Histone_H2A"/>
</dbReference>
<feature type="region of interest" description="Disordered" evidence="7">
    <location>
        <begin position="72"/>
        <end position="112"/>
    </location>
</feature>
<protein>
    <recommendedName>
        <fullName evidence="6">Histone H2A</fullName>
    </recommendedName>
</protein>
<dbReference type="InterPro" id="IPR009072">
    <property type="entry name" value="Histone-fold"/>
</dbReference>
<keyword evidence="6" id="KW-0539">Nucleus</keyword>
<dbReference type="SMART" id="SM00414">
    <property type="entry name" value="H2A"/>
    <property type="match status" value="1"/>
</dbReference>
<reference evidence="9" key="1">
    <citation type="journal article" date="2021" name="Evol. Appl.">
        <title>The genome of the Pyrenean desman and the effects of bottlenecks and inbreeding on the genomic landscape of an endangered species.</title>
        <authorList>
            <person name="Escoda L."/>
            <person name="Castresana J."/>
        </authorList>
    </citation>
    <scope>NUCLEOTIDE SEQUENCE</scope>
    <source>
        <strain evidence="9">IBE-C5619</strain>
    </source>
</reference>
<dbReference type="Proteomes" id="UP000700334">
    <property type="component" value="Unassembled WGS sequence"/>
</dbReference>
<proteinExistence type="inferred from homology"/>
<evidence type="ECO:0000256" key="6">
    <source>
        <dbReference type="RuleBase" id="RU003767"/>
    </source>
</evidence>
<comment type="similarity">
    <text evidence="6">Belongs to the histone H2A family.</text>
</comment>
<gene>
    <name evidence="9" type="ORF">J0S82_000794</name>
</gene>
<keyword evidence="3" id="KW-0832">Ubl conjugation</keyword>
<dbReference type="AlphaFoldDB" id="A0A8J5ZJD6"/>
<keyword evidence="4 6" id="KW-0238">DNA-binding</keyword>
<organism evidence="9 10">
    <name type="scientific">Galemys pyrenaicus</name>
    <name type="common">Iberian desman</name>
    <name type="synonym">Pyrenean desman</name>
    <dbReference type="NCBI Taxonomy" id="202257"/>
    <lineage>
        <taxon>Eukaryota</taxon>
        <taxon>Metazoa</taxon>
        <taxon>Chordata</taxon>
        <taxon>Craniata</taxon>
        <taxon>Vertebrata</taxon>
        <taxon>Euteleostomi</taxon>
        <taxon>Mammalia</taxon>
        <taxon>Eutheria</taxon>
        <taxon>Laurasiatheria</taxon>
        <taxon>Eulipotyphla</taxon>
        <taxon>Talpidae</taxon>
        <taxon>Galemys</taxon>
    </lineage>
</organism>
<evidence type="ECO:0000256" key="5">
    <source>
        <dbReference type="ARBA" id="ARBA00023269"/>
    </source>
</evidence>
<feature type="domain" description="Histone H2A C-terminal" evidence="8">
    <location>
        <begin position="42"/>
        <end position="76"/>
    </location>
</feature>
<dbReference type="GO" id="GO:0003677">
    <property type="term" value="F:DNA binding"/>
    <property type="evidence" value="ECO:0007669"/>
    <property type="project" value="UniProtKB-KW"/>
</dbReference>
<comment type="caution">
    <text evidence="9">The sequence shown here is derived from an EMBL/GenBank/DDBJ whole genome shotgun (WGS) entry which is preliminary data.</text>
</comment>
<dbReference type="InterPro" id="IPR032454">
    <property type="entry name" value="Histone_H2A_C"/>
</dbReference>
<evidence type="ECO:0000259" key="8">
    <source>
        <dbReference type="Pfam" id="PF16211"/>
    </source>
</evidence>
<dbReference type="GO" id="GO:0005634">
    <property type="term" value="C:nucleus"/>
    <property type="evidence" value="ECO:0007669"/>
    <property type="project" value="UniProtKB-SubCell"/>
</dbReference>
<dbReference type="Gene3D" id="1.10.20.10">
    <property type="entry name" value="Histone, subunit A"/>
    <property type="match status" value="1"/>
</dbReference>
<dbReference type="SUPFAM" id="SSF47113">
    <property type="entry name" value="Histone-fold"/>
    <property type="match status" value="1"/>
</dbReference>
<comment type="subunit">
    <text evidence="6">The nucleosome is a histone octamer containing two molecules each of H2A, H2B, H3 and H4 assembled in one H3-H4 heterotetramer and two H2A-H2B heterodimers. The octamer wraps approximately 147 bp of DNA.</text>
</comment>
<dbReference type="GO" id="GO:0000786">
    <property type="term" value="C:nucleosome"/>
    <property type="evidence" value="ECO:0007669"/>
    <property type="project" value="UniProtKB-KW"/>
</dbReference>
<accession>A0A8J5ZJD6</accession>
<dbReference type="PRINTS" id="PR00620">
    <property type="entry name" value="HISTONEH2A"/>
</dbReference>
<keyword evidence="5 6" id="KW-0544">Nucleosome core</keyword>
<keyword evidence="10" id="KW-1185">Reference proteome</keyword>
<dbReference type="FunFam" id="1.10.20.10:FF:000155">
    <property type="entry name" value="H2A histone family member Y"/>
    <property type="match status" value="1"/>
</dbReference>
<evidence type="ECO:0000256" key="2">
    <source>
        <dbReference type="ARBA" id="ARBA00022454"/>
    </source>
</evidence>
<comment type="subcellular location">
    <subcellularLocation>
        <location evidence="1">Chromosome</location>
    </subcellularLocation>
    <subcellularLocation>
        <location evidence="6">Nucleus</location>
    </subcellularLocation>
</comment>
<keyword evidence="2 6" id="KW-0158">Chromosome</keyword>
<dbReference type="Pfam" id="PF16211">
    <property type="entry name" value="Histone_H2A_C"/>
    <property type="match status" value="1"/>
</dbReference>
<dbReference type="PANTHER" id="PTHR23430">
    <property type="entry name" value="HISTONE H2A"/>
    <property type="match status" value="1"/>
</dbReference>
<dbReference type="OrthoDB" id="9421954at2759"/>